<evidence type="ECO:0000256" key="6">
    <source>
        <dbReference type="RuleBase" id="RU365102"/>
    </source>
</evidence>
<accession>A0A2W4TYC7</accession>
<feature type="transmembrane region" description="Helical" evidence="6">
    <location>
        <begin position="154"/>
        <end position="174"/>
    </location>
</feature>
<keyword evidence="3 6" id="KW-0812">Transmembrane</keyword>
<gene>
    <name evidence="7" type="ORF">DCF25_21050</name>
</gene>
<dbReference type="Proteomes" id="UP000249354">
    <property type="component" value="Unassembled WGS sequence"/>
</dbReference>
<dbReference type="AlphaFoldDB" id="A0A2W4TYC7"/>
<comment type="caution">
    <text evidence="7">The sequence shown here is derived from an EMBL/GenBank/DDBJ whole genome shotgun (WGS) entry which is preliminary data.</text>
</comment>
<evidence type="ECO:0000256" key="2">
    <source>
        <dbReference type="ARBA" id="ARBA00009190"/>
    </source>
</evidence>
<protein>
    <recommendedName>
        <fullName evidence="6">GDT1 family protein</fullName>
    </recommendedName>
</protein>
<name>A0A2W4TYC7_9CYAN</name>
<keyword evidence="5 6" id="KW-0472">Membrane</keyword>
<dbReference type="PROSITE" id="PS01214">
    <property type="entry name" value="UPF0016"/>
    <property type="match status" value="1"/>
</dbReference>
<dbReference type="GO" id="GO:0016020">
    <property type="term" value="C:membrane"/>
    <property type="evidence" value="ECO:0007669"/>
    <property type="project" value="UniProtKB-SubCell"/>
</dbReference>
<feature type="transmembrane region" description="Helical" evidence="6">
    <location>
        <begin position="38"/>
        <end position="62"/>
    </location>
</feature>
<dbReference type="PANTHER" id="PTHR12608:SF1">
    <property type="entry name" value="TRANSMEMBRANE PROTEIN 165"/>
    <property type="match status" value="1"/>
</dbReference>
<dbReference type="Pfam" id="PF01169">
    <property type="entry name" value="GDT1"/>
    <property type="match status" value="2"/>
</dbReference>
<dbReference type="PANTHER" id="PTHR12608">
    <property type="entry name" value="TRANSMEMBRANE PROTEIN HTP-1 RELATED"/>
    <property type="match status" value="1"/>
</dbReference>
<dbReference type="InterPro" id="IPR001727">
    <property type="entry name" value="GDT1-like"/>
</dbReference>
<evidence type="ECO:0000256" key="4">
    <source>
        <dbReference type="ARBA" id="ARBA00022989"/>
    </source>
</evidence>
<feature type="transmembrane region" description="Helical" evidence="6">
    <location>
        <begin position="186"/>
        <end position="206"/>
    </location>
</feature>
<feature type="transmembrane region" description="Helical" evidence="6">
    <location>
        <begin position="6"/>
        <end position="31"/>
    </location>
</feature>
<organism evidence="7 8">
    <name type="scientific">Leptolyngbya foveolarum</name>
    <dbReference type="NCBI Taxonomy" id="47253"/>
    <lineage>
        <taxon>Bacteria</taxon>
        <taxon>Bacillati</taxon>
        <taxon>Cyanobacteriota</taxon>
        <taxon>Cyanophyceae</taxon>
        <taxon>Leptolyngbyales</taxon>
        <taxon>Leptolyngbyaceae</taxon>
        <taxon>Leptolyngbya group</taxon>
        <taxon>Leptolyngbya</taxon>
    </lineage>
</organism>
<dbReference type="InterPro" id="IPR049555">
    <property type="entry name" value="GDT1-like_CS"/>
</dbReference>
<comment type="subcellular location">
    <subcellularLocation>
        <location evidence="1 6">Membrane</location>
        <topology evidence="1 6">Multi-pass membrane protein</topology>
    </subcellularLocation>
</comment>
<evidence type="ECO:0000256" key="3">
    <source>
        <dbReference type="ARBA" id="ARBA00022692"/>
    </source>
</evidence>
<comment type="caution">
    <text evidence="6">Lacks conserved residue(s) required for the propagation of feature annotation.</text>
</comment>
<evidence type="ECO:0000313" key="8">
    <source>
        <dbReference type="Proteomes" id="UP000249354"/>
    </source>
</evidence>
<comment type="similarity">
    <text evidence="2 6">Belongs to the GDT1 family.</text>
</comment>
<proteinExistence type="inferred from homology"/>
<keyword evidence="4 6" id="KW-1133">Transmembrane helix</keyword>
<reference evidence="7 8" key="2">
    <citation type="submission" date="2018-06" db="EMBL/GenBank/DDBJ databases">
        <title>Metagenomic assembly of (sub)arctic Cyanobacteria and their associated microbiome from non-axenic cultures.</title>
        <authorList>
            <person name="Baurain D."/>
        </authorList>
    </citation>
    <scope>NUCLEOTIDE SEQUENCE [LARGE SCALE GENOMIC DNA]</scope>
    <source>
        <strain evidence="7">ULC129bin1</strain>
    </source>
</reference>
<dbReference type="EMBL" id="QBMC01000230">
    <property type="protein sequence ID" value="PZO09989.1"/>
    <property type="molecule type" value="Genomic_DNA"/>
</dbReference>
<evidence type="ECO:0000313" key="7">
    <source>
        <dbReference type="EMBL" id="PZO09989.1"/>
    </source>
</evidence>
<evidence type="ECO:0000256" key="5">
    <source>
        <dbReference type="ARBA" id="ARBA00023136"/>
    </source>
</evidence>
<evidence type="ECO:0000256" key="1">
    <source>
        <dbReference type="ARBA" id="ARBA00004141"/>
    </source>
</evidence>
<dbReference type="GO" id="GO:0046873">
    <property type="term" value="F:metal ion transmembrane transporter activity"/>
    <property type="evidence" value="ECO:0007669"/>
    <property type="project" value="InterPro"/>
</dbReference>
<reference evidence="8" key="1">
    <citation type="submission" date="2018-04" db="EMBL/GenBank/DDBJ databases">
        <authorList>
            <person name="Cornet L."/>
        </authorList>
    </citation>
    <scope>NUCLEOTIDE SEQUENCE [LARGE SCALE GENOMIC DNA]</scope>
</reference>
<sequence>MGLLTGFTAGLLLITLSELGDKTFFIAAILAMRHPRRWVFIGATAALFTMTVLSILLGQVVAVFPQQYVKSAAAALFIGFGIKLLYDALKMSGQKGLAGEQIDAQKAVEQSEKSITIWSVRAVLIESFTLTFIGEWGDRTQLATITLAAANNSYGVLIGATLGHAICAAIAVICGKFIAGRISERLLTGIGGALFIVFGIIAVSQIA</sequence>
<dbReference type="GO" id="GO:0006816">
    <property type="term" value="P:calcium ion transport"/>
    <property type="evidence" value="ECO:0007669"/>
    <property type="project" value="UniProtKB-ARBA"/>
</dbReference>